<dbReference type="InterPro" id="IPR003340">
    <property type="entry name" value="B3_DNA-bd"/>
</dbReference>
<keyword evidence="6" id="KW-0175">Coiled coil</keyword>
<dbReference type="SUPFAM" id="SSF101936">
    <property type="entry name" value="DNA-binding pseudobarrel domain"/>
    <property type="match status" value="1"/>
</dbReference>
<accession>A0A7J0E0H1</accession>
<keyword evidence="10" id="KW-1185">Reference proteome</keyword>
<dbReference type="CDD" id="cd10017">
    <property type="entry name" value="B3_DNA"/>
    <property type="match status" value="1"/>
</dbReference>
<evidence type="ECO:0000256" key="1">
    <source>
        <dbReference type="ARBA" id="ARBA00004123"/>
    </source>
</evidence>
<feature type="region of interest" description="Disordered" evidence="7">
    <location>
        <begin position="566"/>
        <end position="593"/>
    </location>
</feature>
<sequence>MKRVASDNEARQRLLWSLPAAKKAYFPAIYHPEGLPLKVQDSKGKEWMFQFRFWPNNNSRMYVLEGVTPCIQSMQLQAGDIVTFSRIEPEGKLVMGFRKATTAPPSNQGGENVNTCNGVYMNGEVSVKKTKPEVLSSPHQLKGHSVLPDISSIDQANSSDPASIWPKSDKSGNEAKEVLRAKSSFHNKRKTSTLGSKSKRLRIENEDLIELKLTWEQAQGLLRPPPNRVPSIVVIDGVEFEEYERKYDVMHLTFITVNLDIISHVNFKALFRCLLWTVGLSLSHTHARRSSCATAQELTTEQVEDLLPTGNQVDSEKMEVAKQDLEQVEAALEGLDALANLAIEEESETIPASPSSQATTRHPRHRPGCTCIVCIQPPSGKGPKHKQTCACNVCLTVKRRFQTLMLRREKKQSEKEAENARQKQQENAHFPGKLPDEETELFTNTGNSSQNLKTINCEDHDDMGPSVSPLKSQIDLNIQPERDEELSPGLDSSGRMRLIQESYKHHLMQLYPSINNRNSPRNQTQLRGLVPSGTNTPPAPSTTEISIHEPYKRYLMQLFPNVGNRNSACDPTQLHGVVPSDTNPPPASSSGAK</sequence>
<dbReference type="Pfam" id="PF02362">
    <property type="entry name" value="B3"/>
    <property type="match status" value="1"/>
</dbReference>
<evidence type="ECO:0000256" key="4">
    <source>
        <dbReference type="ARBA" id="ARBA00023163"/>
    </source>
</evidence>
<feature type="compositionally biased region" description="Polar residues" evidence="7">
    <location>
        <begin position="152"/>
        <end position="161"/>
    </location>
</feature>
<keyword evidence="3" id="KW-0238">DNA-binding</keyword>
<dbReference type="SMART" id="SM01019">
    <property type="entry name" value="B3"/>
    <property type="match status" value="1"/>
</dbReference>
<keyword evidence="2" id="KW-0805">Transcription regulation</keyword>
<evidence type="ECO:0000313" key="10">
    <source>
        <dbReference type="Proteomes" id="UP000585474"/>
    </source>
</evidence>
<proteinExistence type="predicted"/>
<protein>
    <submittedName>
        <fullName evidence="9">HSI2-like 1</fullName>
    </submittedName>
</protein>
<dbReference type="OrthoDB" id="757982at2759"/>
<evidence type="ECO:0000259" key="8">
    <source>
        <dbReference type="PROSITE" id="PS50863"/>
    </source>
</evidence>
<organism evidence="9 10">
    <name type="scientific">Actinidia rufa</name>
    <dbReference type="NCBI Taxonomy" id="165716"/>
    <lineage>
        <taxon>Eukaryota</taxon>
        <taxon>Viridiplantae</taxon>
        <taxon>Streptophyta</taxon>
        <taxon>Embryophyta</taxon>
        <taxon>Tracheophyta</taxon>
        <taxon>Spermatophyta</taxon>
        <taxon>Magnoliopsida</taxon>
        <taxon>eudicotyledons</taxon>
        <taxon>Gunneridae</taxon>
        <taxon>Pentapetalae</taxon>
        <taxon>asterids</taxon>
        <taxon>Ericales</taxon>
        <taxon>Actinidiaceae</taxon>
        <taxon>Actinidia</taxon>
    </lineage>
</organism>
<evidence type="ECO:0000256" key="3">
    <source>
        <dbReference type="ARBA" id="ARBA00023125"/>
    </source>
</evidence>
<dbReference type="GO" id="GO:0005634">
    <property type="term" value="C:nucleus"/>
    <property type="evidence" value="ECO:0007669"/>
    <property type="project" value="UniProtKB-SubCell"/>
</dbReference>
<dbReference type="Proteomes" id="UP000585474">
    <property type="component" value="Unassembled WGS sequence"/>
</dbReference>
<feature type="coiled-coil region" evidence="6">
    <location>
        <begin position="311"/>
        <end position="345"/>
    </location>
</feature>
<evidence type="ECO:0000256" key="7">
    <source>
        <dbReference type="SAM" id="MobiDB-lite"/>
    </source>
</evidence>
<dbReference type="PROSITE" id="PS50863">
    <property type="entry name" value="B3"/>
    <property type="match status" value="1"/>
</dbReference>
<dbReference type="InterPro" id="IPR015300">
    <property type="entry name" value="DNA-bd_pseudobarrel_sf"/>
</dbReference>
<feature type="region of interest" description="Disordered" evidence="7">
    <location>
        <begin position="408"/>
        <end position="453"/>
    </location>
</feature>
<comment type="caution">
    <text evidence="9">The sequence shown here is derived from an EMBL/GenBank/DDBJ whole genome shotgun (WGS) entry which is preliminary data.</text>
</comment>
<feature type="domain" description="TF-B3" evidence="8">
    <location>
        <begin position="37"/>
        <end position="101"/>
    </location>
</feature>
<keyword evidence="5" id="KW-0539">Nucleus</keyword>
<evidence type="ECO:0000256" key="5">
    <source>
        <dbReference type="ARBA" id="ARBA00023242"/>
    </source>
</evidence>
<reference evidence="10" key="1">
    <citation type="submission" date="2019-07" db="EMBL/GenBank/DDBJ databases">
        <title>De Novo Assembly of kiwifruit Actinidia rufa.</title>
        <authorList>
            <person name="Sugita-Konishi S."/>
            <person name="Sato K."/>
            <person name="Mori E."/>
            <person name="Abe Y."/>
            <person name="Kisaki G."/>
            <person name="Hamano K."/>
            <person name="Suezawa K."/>
            <person name="Otani M."/>
            <person name="Fukuda T."/>
            <person name="Manabe T."/>
            <person name="Gomi K."/>
            <person name="Tabuchi M."/>
            <person name="Akimitsu K."/>
            <person name="Kataoka I."/>
        </authorList>
    </citation>
    <scope>NUCLEOTIDE SEQUENCE [LARGE SCALE GENOMIC DNA]</scope>
    <source>
        <strain evidence="10">cv. Fuchu</strain>
    </source>
</reference>
<dbReference type="GO" id="GO:0003677">
    <property type="term" value="F:DNA binding"/>
    <property type="evidence" value="ECO:0007669"/>
    <property type="project" value="UniProtKB-KW"/>
</dbReference>
<comment type="subcellular location">
    <subcellularLocation>
        <location evidence="1">Nucleus</location>
    </subcellularLocation>
</comment>
<feature type="compositionally biased region" description="Basic and acidic residues" evidence="7">
    <location>
        <begin position="411"/>
        <end position="426"/>
    </location>
</feature>
<feature type="region of interest" description="Disordered" evidence="7">
    <location>
        <begin position="346"/>
        <end position="365"/>
    </location>
</feature>
<dbReference type="EMBL" id="BJWL01000466">
    <property type="protein sequence ID" value="GFS46403.1"/>
    <property type="molecule type" value="Genomic_DNA"/>
</dbReference>
<evidence type="ECO:0000313" key="9">
    <source>
        <dbReference type="EMBL" id="GFS46403.1"/>
    </source>
</evidence>
<gene>
    <name evidence="9" type="ORF">Acr_00g0102030</name>
</gene>
<dbReference type="AlphaFoldDB" id="A0A7J0E0H1"/>
<feature type="compositionally biased region" description="Polar residues" evidence="7">
    <location>
        <begin position="441"/>
        <end position="453"/>
    </location>
</feature>
<name>A0A7J0E0H1_9ERIC</name>
<dbReference type="Gene3D" id="2.40.330.10">
    <property type="entry name" value="DNA-binding pseudobarrel domain"/>
    <property type="match status" value="1"/>
</dbReference>
<dbReference type="PANTHER" id="PTHR46245">
    <property type="entry name" value="B3 DOMAIN-CONTAINING PROTEIN OS07G0563300"/>
    <property type="match status" value="1"/>
</dbReference>
<keyword evidence="4" id="KW-0804">Transcription</keyword>
<evidence type="ECO:0000256" key="2">
    <source>
        <dbReference type="ARBA" id="ARBA00023015"/>
    </source>
</evidence>
<feature type="compositionally biased region" description="Polar residues" evidence="7">
    <location>
        <begin position="350"/>
        <end position="360"/>
    </location>
</feature>
<evidence type="ECO:0000256" key="6">
    <source>
        <dbReference type="SAM" id="Coils"/>
    </source>
</evidence>
<dbReference type="PANTHER" id="PTHR46245:SF10">
    <property type="entry name" value="B3 DOMAIN-CONTAINING TRANSCRIPTION FACTOR VAL3"/>
    <property type="match status" value="1"/>
</dbReference>
<feature type="region of interest" description="Disordered" evidence="7">
    <location>
        <begin position="138"/>
        <end position="173"/>
    </location>
</feature>